<comment type="activity regulation">
    <text evidence="12">Activated by a monovalent cation that binds near, but not in, the active site. The most likely occupant of the site in vivo is potassium. Ion binding induces a conformational change that may alter substrate affinity.</text>
</comment>
<feature type="active site" description="Proton acceptor" evidence="12">
    <location>
        <position position="244"/>
    </location>
</feature>
<feature type="binding site" evidence="12">
    <location>
        <position position="238"/>
    </location>
    <ligand>
        <name>K(+)</name>
        <dbReference type="ChEBI" id="CHEBI:29103"/>
    </ligand>
</feature>
<keyword evidence="9 12" id="KW-0460">Magnesium</keyword>
<feature type="binding site" evidence="12">
    <location>
        <begin position="212"/>
        <end position="217"/>
    </location>
    <ligand>
        <name>ATP</name>
        <dbReference type="ChEBI" id="CHEBI:30616"/>
    </ligand>
</feature>
<dbReference type="InterPro" id="IPR029056">
    <property type="entry name" value="Ribokinase-like"/>
</dbReference>
<dbReference type="OrthoDB" id="9775849at2"/>
<keyword evidence="15" id="KW-1185">Reference proteome</keyword>
<evidence type="ECO:0000256" key="4">
    <source>
        <dbReference type="ARBA" id="ARBA00022679"/>
    </source>
</evidence>
<evidence type="ECO:0000259" key="13">
    <source>
        <dbReference type="Pfam" id="PF00294"/>
    </source>
</evidence>
<evidence type="ECO:0000256" key="8">
    <source>
        <dbReference type="ARBA" id="ARBA00022840"/>
    </source>
</evidence>
<dbReference type="GO" id="GO:0005829">
    <property type="term" value="C:cytosol"/>
    <property type="evidence" value="ECO:0007669"/>
    <property type="project" value="TreeGrafter"/>
</dbReference>
<evidence type="ECO:0000256" key="10">
    <source>
        <dbReference type="ARBA" id="ARBA00022958"/>
    </source>
</evidence>
<accession>A0A2K3YRX4</accession>
<comment type="caution">
    <text evidence="14">The sequence shown here is derived from an EMBL/GenBank/DDBJ whole genome shotgun (WGS) entry which is preliminary data.</text>
</comment>
<feature type="binding site" evidence="12">
    <location>
        <position position="240"/>
    </location>
    <ligand>
        <name>K(+)</name>
        <dbReference type="ChEBI" id="CHEBI:29103"/>
    </ligand>
</feature>
<feature type="binding site" evidence="12">
    <location>
        <position position="142"/>
    </location>
    <ligand>
        <name>substrate</name>
    </ligand>
</feature>
<evidence type="ECO:0000313" key="14">
    <source>
        <dbReference type="EMBL" id="PNZ28074.1"/>
    </source>
</evidence>
<dbReference type="InterPro" id="IPR011877">
    <property type="entry name" value="Ribokinase"/>
</dbReference>
<dbReference type="Pfam" id="PF00294">
    <property type="entry name" value="PfkB"/>
    <property type="match status" value="1"/>
</dbReference>
<dbReference type="HAMAP" id="MF_01987">
    <property type="entry name" value="Ribokinase"/>
    <property type="match status" value="1"/>
</dbReference>
<dbReference type="Proteomes" id="UP000242752">
    <property type="component" value="Unassembled WGS sequence"/>
</dbReference>
<feature type="binding site" evidence="12">
    <location>
        <position position="277"/>
    </location>
    <ligand>
        <name>K(+)</name>
        <dbReference type="ChEBI" id="CHEBI:29103"/>
    </ligand>
</feature>
<gene>
    <name evidence="12 14" type="primary">rbsK</name>
    <name evidence="14" type="ORF">CD122_05065</name>
</gene>
<comment type="subcellular location">
    <subcellularLocation>
        <location evidence="12">Cytoplasm</location>
    </subcellularLocation>
</comment>
<evidence type="ECO:0000256" key="7">
    <source>
        <dbReference type="ARBA" id="ARBA00022777"/>
    </source>
</evidence>
<keyword evidence="4 12" id="KW-0808">Transferase</keyword>
<dbReference type="PANTHER" id="PTHR10584:SF166">
    <property type="entry name" value="RIBOKINASE"/>
    <property type="match status" value="1"/>
</dbReference>
<comment type="similarity">
    <text evidence="1">Belongs to the carbohydrate kinase pfkB family.</text>
</comment>
<feature type="binding site" evidence="12">
    <location>
        <begin position="12"/>
        <end position="14"/>
    </location>
    <ligand>
        <name>substrate</name>
    </ligand>
</feature>
<dbReference type="UniPathway" id="UPA00916">
    <property type="reaction ID" value="UER00889"/>
</dbReference>
<dbReference type="EMBL" id="PPRF01000030">
    <property type="protein sequence ID" value="PNZ28074.1"/>
    <property type="molecule type" value="Genomic_DNA"/>
</dbReference>
<keyword evidence="8 12" id="KW-0067">ATP-binding</keyword>
<evidence type="ECO:0000256" key="11">
    <source>
        <dbReference type="ARBA" id="ARBA00023277"/>
    </source>
</evidence>
<comment type="pathway">
    <text evidence="12">Carbohydrate metabolism; D-ribose degradation; D-ribose 5-phosphate from beta-D-ribopyranose: step 2/2.</text>
</comment>
<evidence type="ECO:0000256" key="6">
    <source>
        <dbReference type="ARBA" id="ARBA00022741"/>
    </source>
</evidence>
<evidence type="ECO:0000256" key="9">
    <source>
        <dbReference type="ARBA" id="ARBA00022842"/>
    </source>
</evidence>
<proteinExistence type="inferred from homology"/>
<dbReference type="EC" id="2.7.1.15" evidence="2 12"/>
<reference evidence="14 15" key="1">
    <citation type="submission" date="2017-08" db="EMBL/GenBank/DDBJ databases">
        <title>Draft genome sequences of 64 type strains of genus Staph aureus.</title>
        <authorList>
            <person name="Cole K."/>
            <person name="Golubchik T."/>
            <person name="Russell J."/>
            <person name="Foster D."/>
            <person name="Llewelyn M."/>
            <person name="Wilson D."/>
            <person name="Crook D."/>
            <person name="Paul J."/>
        </authorList>
    </citation>
    <scope>NUCLEOTIDE SEQUENCE [LARGE SCALE GENOMIC DNA]</scope>
    <source>
        <strain evidence="14 15">DSM 21968</strain>
    </source>
</reference>
<evidence type="ECO:0000313" key="15">
    <source>
        <dbReference type="Proteomes" id="UP000242752"/>
    </source>
</evidence>
<feature type="binding site" evidence="12">
    <location>
        <position position="274"/>
    </location>
    <ligand>
        <name>K(+)</name>
        <dbReference type="ChEBI" id="CHEBI:29103"/>
    </ligand>
</feature>
<comment type="similarity">
    <text evidence="12">Belongs to the carbohydrate kinase PfkB family. Ribokinase subfamily.</text>
</comment>
<dbReference type="GO" id="GO:0004747">
    <property type="term" value="F:ribokinase activity"/>
    <property type="evidence" value="ECO:0007669"/>
    <property type="project" value="UniProtKB-UniRule"/>
</dbReference>
<evidence type="ECO:0000256" key="5">
    <source>
        <dbReference type="ARBA" id="ARBA00022723"/>
    </source>
</evidence>
<dbReference type="RefSeq" id="WP_103357918.1">
    <property type="nucleotide sequence ID" value="NZ_CP113107.1"/>
</dbReference>
<feature type="binding site" evidence="12">
    <location>
        <position position="186"/>
    </location>
    <ligand>
        <name>ATP</name>
        <dbReference type="ChEBI" id="CHEBI:30616"/>
    </ligand>
</feature>
<dbReference type="GO" id="GO:0005524">
    <property type="term" value="F:ATP binding"/>
    <property type="evidence" value="ECO:0007669"/>
    <property type="project" value="UniProtKB-UniRule"/>
</dbReference>
<feature type="binding site" evidence="12">
    <location>
        <position position="279"/>
    </location>
    <ligand>
        <name>K(+)</name>
        <dbReference type="ChEBI" id="CHEBI:29103"/>
    </ligand>
</feature>
<feature type="binding site" evidence="12">
    <location>
        <begin position="40"/>
        <end position="44"/>
    </location>
    <ligand>
        <name>substrate</name>
    </ligand>
</feature>
<keyword evidence="7 12" id="KW-0418">Kinase</keyword>
<feature type="binding site" evidence="12">
    <location>
        <position position="268"/>
    </location>
    <ligand>
        <name>ATP</name>
        <dbReference type="ChEBI" id="CHEBI:30616"/>
    </ligand>
</feature>
<keyword evidence="6 12" id="KW-0547">Nucleotide-binding</keyword>
<feature type="domain" description="Carbohydrate kinase PfkB" evidence="13">
    <location>
        <begin position="3"/>
        <end position="286"/>
    </location>
</feature>
<comment type="caution">
    <text evidence="12">Lacks conserved residue(s) required for the propagation of feature annotation.</text>
</comment>
<comment type="catalytic activity">
    <reaction evidence="12">
        <text>D-ribose + ATP = D-ribose 5-phosphate + ADP + H(+)</text>
        <dbReference type="Rhea" id="RHEA:13697"/>
        <dbReference type="ChEBI" id="CHEBI:15378"/>
        <dbReference type="ChEBI" id="CHEBI:30616"/>
        <dbReference type="ChEBI" id="CHEBI:47013"/>
        <dbReference type="ChEBI" id="CHEBI:78346"/>
        <dbReference type="ChEBI" id="CHEBI:456216"/>
        <dbReference type="EC" id="2.7.1.15"/>
    </reaction>
</comment>
<dbReference type="PROSITE" id="PS00584">
    <property type="entry name" value="PFKB_KINASES_2"/>
    <property type="match status" value="1"/>
</dbReference>
<comment type="function">
    <text evidence="12">Catalyzes the phosphorylation of ribose at O-5 in a reaction requiring ATP and magnesium. The resulting D-ribose-5-phosphate can then be used either for sythesis of nucleotides, histidine, and tryptophan, or as a component of the pentose phosphate pathway.</text>
</comment>
<keyword evidence="10 12" id="KW-0630">Potassium</keyword>
<name>A0A2K3YRX4_9STAP</name>
<dbReference type="Gene3D" id="3.40.1190.20">
    <property type="match status" value="1"/>
</dbReference>
<keyword evidence="11 12" id="KW-0119">Carbohydrate metabolism</keyword>
<comment type="cofactor">
    <cofactor evidence="12">
        <name>Mg(2+)</name>
        <dbReference type="ChEBI" id="CHEBI:18420"/>
    </cofactor>
    <text evidence="12">Requires a divalent cation, most likely magnesium in vivo, as an electrophilic catalyst to aid phosphoryl group transfer. It is the chelate of the metal and the nucleotide that is the actual substrate.</text>
</comment>
<dbReference type="PANTHER" id="PTHR10584">
    <property type="entry name" value="SUGAR KINASE"/>
    <property type="match status" value="1"/>
</dbReference>
<evidence type="ECO:0000256" key="1">
    <source>
        <dbReference type="ARBA" id="ARBA00005380"/>
    </source>
</evidence>
<sequence length="298" mass="31979">MTQNIIIIGSSSMDLTVQTDVIPEQGETVLGETLLMAPGGKGANQAVAAARLKRDGDVYMIGAVGDDAFGNKIINNLRQFGVNTTYMQKIEGEHSGTAHITLYEQDNRIIFVPAANNHILPEVVLPILERFERGDIIVMQQEIPAETVAVVIEKAADLGMQVILNPAPYRPLEQKLIEQVAYLTPNESECRQLFDVGMDEALAQYPQKLIVTLGAEGATYYDDDARHMVPSYPCEVVDTTGAGDTFNGALAVALSEGQSLASALQFANMASSFAVRALGAQGGIPARETVDAALEKKA</sequence>
<dbReference type="InterPro" id="IPR011611">
    <property type="entry name" value="PfkB_dom"/>
</dbReference>
<comment type="subunit">
    <text evidence="12">Homodimer.</text>
</comment>
<keyword evidence="5 12" id="KW-0479">Metal-binding</keyword>
<dbReference type="SUPFAM" id="SSF53613">
    <property type="entry name" value="Ribokinase-like"/>
    <property type="match status" value="1"/>
</dbReference>
<dbReference type="InterPro" id="IPR002173">
    <property type="entry name" value="Carboh/pur_kinase_PfkB_CS"/>
</dbReference>
<protein>
    <recommendedName>
        <fullName evidence="3 12">Ribokinase</fullName>
        <shortName evidence="12">RK</shortName>
        <ecNumber evidence="2 12">2.7.1.15</ecNumber>
    </recommendedName>
</protein>
<dbReference type="AlphaFoldDB" id="A0A2K3YRX4"/>
<organism evidence="14 15">
    <name type="scientific">Staphylococcus rostri</name>
    <dbReference type="NCBI Taxonomy" id="522262"/>
    <lineage>
        <taxon>Bacteria</taxon>
        <taxon>Bacillati</taxon>
        <taxon>Bacillota</taxon>
        <taxon>Bacilli</taxon>
        <taxon>Bacillales</taxon>
        <taxon>Staphylococcaceae</taxon>
        <taxon>Staphylococcus</taxon>
    </lineage>
</organism>
<feature type="binding site" evidence="12">
    <location>
        <begin position="243"/>
        <end position="244"/>
    </location>
    <ligand>
        <name>ATP</name>
        <dbReference type="ChEBI" id="CHEBI:30616"/>
    </ligand>
</feature>
<dbReference type="NCBIfam" id="TIGR02152">
    <property type="entry name" value="D_ribokin_bact"/>
    <property type="match status" value="1"/>
</dbReference>
<evidence type="ECO:0000256" key="3">
    <source>
        <dbReference type="ARBA" id="ARBA00016943"/>
    </source>
</evidence>
<feature type="binding site" evidence="12">
    <location>
        <position position="244"/>
    </location>
    <ligand>
        <name>substrate</name>
    </ligand>
</feature>
<dbReference type="GO" id="GO:0046872">
    <property type="term" value="F:metal ion binding"/>
    <property type="evidence" value="ECO:0007669"/>
    <property type="project" value="UniProtKB-KW"/>
</dbReference>
<keyword evidence="12" id="KW-0963">Cytoplasm</keyword>
<dbReference type="InterPro" id="IPR002139">
    <property type="entry name" value="Ribo/fructo_kinase"/>
</dbReference>
<dbReference type="CDD" id="cd01174">
    <property type="entry name" value="ribokinase"/>
    <property type="match status" value="1"/>
</dbReference>
<evidence type="ECO:0000256" key="12">
    <source>
        <dbReference type="HAMAP-Rule" id="MF_01987"/>
    </source>
</evidence>
<dbReference type="GO" id="GO:0019303">
    <property type="term" value="P:D-ribose catabolic process"/>
    <property type="evidence" value="ECO:0007669"/>
    <property type="project" value="UniProtKB-UniRule"/>
</dbReference>
<dbReference type="PRINTS" id="PR00990">
    <property type="entry name" value="RIBOKINASE"/>
</dbReference>
<evidence type="ECO:0000256" key="2">
    <source>
        <dbReference type="ARBA" id="ARBA00012035"/>
    </source>
</evidence>